<comment type="function">
    <text evidence="12">Catalyzes the phosphorylation of ribose at O-5 in a reaction requiring ATP and magnesium. The resulting D-ribose-5-phosphate can then be used either for sythesis of nucleotides, histidine, and tryptophan, or as a component of the pentose phosphate pathway.</text>
</comment>
<feature type="binding site" evidence="12">
    <location>
        <position position="246"/>
    </location>
    <ligand>
        <name>K(+)</name>
        <dbReference type="ChEBI" id="CHEBI:29103"/>
    </ligand>
</feature>
<dbReference type="AlphaFoldDB" id="A0AAX1Q516"/>
<evidence type="ECO:0000256" key="5">
    <source>
        <dbReference type="ARBA" id="ARBA00022723"/>
    </source>
</evidence>
<dbReference type="SUPFAM" id="SSF53613">
    <property type="entry name" value="Ribokinase-like"/>
    <property type="match status" value="1"/>
</dbReference>
<keyword evidence="11 12" id="KW-0119">Carbohydrate metabolism</keyword>
<dbReference type="GO" id="GO:0046872">
    <property type="term" value="F:metal ion binding"/>
    <property type="evidence" value="ECO:0007669"/>
    <property type="project" value="UniProtKB-KW"/>
</dbReference>
<feature type="binding site" evidence="12">
    <location>
        <position position="140"/>
    </location>
    <ligand>
        <name>substrate</name>
    </ligand>
</feature>
<evidence type="ECO:0000313" key="14">
    <source>
        <dbReference type="EMBL" id="RAS73283.1"/>
    </source>
</evidence>
<feature type="domain" description="Carbohydrate kinase PfkB" evidence="13">
    <location>
        <begin position="4"/>
        <end position="294"/>
    </location>
</feature>
<dbReference type="EC" id="2.7.1.15" evidence="2 12"/>
<dbReference type="InterPro" id="IPR002139">
    <property type="entry name" value="Ribo/fructo_kinase"/>
</dbReference>
<evidence type="ECO:0000256" key="8">
    <source>
        <dbReference type="ARBA" id="ARBA00022840"/>
    </source>
</evidence>
<keyword evidence="10 12" id="KW-0630">Potassium</keyword>
<feature type="binding site" evidence="12">
    <location>
        <position position="291"/>
    </location>
    <ligand>
        <name>K(+)</name>
        <dbReference type="ChEBI" id="CHEBI:29103"/>
    </ligand>
</feature>
<feature type="binding site" evidence="12">
    <location>
        <position position="285"/>
    </location>
    <ligand>
        <name>K(+)</name>
        <dbReference type="ChEBI" id="CHEBI:29103"/>
    </ligand>
</feature>
<evidence type="ECO:0000256" key="10">
    <source>
        <dbReference type="ARBA" id="ARBA00022958"/>
    </source>
</evidence>
<comment type="similarity">
    <text evidence="1">Belongs to the carbohydrate kinase pfkB family.</text>
</comment>
<comment type="subunit">
    <text evidence="12">Homodimer.</text>
</comment>
<evidence type="ECO:0000256" key="12">
    <source>
        <dbReference type="HAMAP-Rule" id="MF_01987"/>
    </source>
</evidence>
<keyword evidence="6 12" id="KW-0547">Nucleotide-binding</keyword>
<comment type="pathway">
    <text evidence="12">Carbohydrate metabolism; D-ribose degradation; D-ribose 5-phosphate from beta-D-ribopyranose: step 2/2.</text>
</comment>
<organism evidence="14 15">
    <name type="scientific">Priestia endophytica</name>
    <dbReference type="NCBI Taxonomy" id="135735"/>
    <lineage>
        <taxon>Bacteria</taxon>
        <taxon>Bacillati</taxon>
        <taxon>Bacillota</taxon>
        <taxon>Bacilli</taxon>
        <taxon>Bacillales</taxon>
        <taxon>Bacillaceae</taxon>
        <taxon>Priestia</taxon>
    </lineage>
</organism>
<dbReference type="EMBL" id="LVYK01000055">
    <property type="protein sequence ID" value="RAS73283.1"/>
    <property type="molecule type" value="Genomic_DNA"/>
</dbReference>
<evidence type="ECO:0000256" key="1">
    <source>
        <dbReference type="ARBA" id="ARBA00005380"/>
    </source>
</evidence>
<dbReference type="PANTHER" id="PTHR10584:SF166">
    <property type="entry name" value="RIBOKINASE"/>
    <property type="match status" value="1"/>
</dbReference>
<feature type="binding site" evidence="12">
    <location>
        <position position="184"/>
    </location>
    <ligand>
        <name>ATP</name>
        <dbReference type="ChEBI" id="CHEBI:30616"/>
    </ligand>
</feature>
<evidence type="ECO:0000256" key="4">
    <source>
        <dbReference type="ARBA" id="ARBA00022679"/>
    </source>
</evidence>
<feature type="binding site" evidence="12">
    <location>
        <position position="282"/>
    </location>
    <ligand>
        <name>K(+)</name>
        <dbReference type="ChEBI" id="CHEBI:29103"/>
    </ligand>
</feature>
<evidence type="ECO:0000256" key="3">
    <source>
        <dbReference type="ARBA" id="ARBA00016943"/>
    </source>
</evidence>
<feature type="binding site" evidence="12">
    <location>
        <position position="248"/>
    </location>
    <ligand>
        <name>K(+)</name>
        <dbReference type="ChEBI" id="CHEBI:29103"/>
    </ligand>
</feature>
<keyword evidence="7 12" id="KW-0418">Kinase</keyword>
<dbReference type="GO" id="GO:0005829">
    <property type="term" value="C:cytosol"/>
    <property type="evidence" value="ECO:0007669"/>
    <property type="project" value="TreeGrafter"/>
</dbReference>
<evidence type="ECO:0000259" key="13">
    <source>
        <dbReference type="Pfam" id="PF00294"/>
    </source>
</evidence>
<keyword evidence="5 12" id="KW-0479">Metal-binding</keyword>
<comment type="catalytic activity">
    <reaction evidence="12">
        <text>D-ribose + ATP = D-ribose 5-phosphate + ADP + H(+)</text>
        <dbReference type="Rhea" id="RHEA:13697"/>
        <dbReference type="ChEBI" id="CHEBI:15378"/>
        <dbReference type="ChEBI" id="CHEBI:30616"/>
        <dbReference type="ChEBI" id="CHEBI:47013"/>
        <dbReference type="ChEBI" id="CHEBI:78346"/>
        <dbReference type="ChEBI" id="CHEBI:456216"/>
        <dbReference type="EC" id="2.7.1.15"/>
    </reaction>
</comment>
<dbReference type="PROSITE" id="PS00583">
    <property type="entry name" value="PFKB_KINASES_1"/>
    <property type="match status" value="1"/>
</dbReference>
<dbReference type="PRINTS" id="PR00990">
    <property type="entry name" value="RIBOKINASE"/>
</dbReference>
<comment type="similarity">
    <text evidence="12">Belongs to the carbohydrate kinase PfkB family. Ribokinase subfamily.</text>
</comment>
<dbReference type="CDD" id="cd01174">
    <property type="entry name" value="ribokinase"/>
    <property type="match status" value="1"/>
</dbReference>
<feature type="binding site" evidence="12">
    <location>
        <position position="252"/>
    </location>
    <ligand>
        <name>substrate</name>
    </ligand>
</feature>
<dbReference type="InterPro" id="IPR029056">
    <property type="entry name" value="Ribokinase-like"/>
</dbReference>
<name>A0AAX1Q516_9BACI</name>
<dbReference type="RefSeq" id="WP_111923067.1">
    <property type="nucleotide sequence ID" value="NZ_LVYK01000055.1"/>
</dbReference>
<feature type="binding site" evidence="12">
    <location>
        <begin position="41"/>
        <end position="45"/>
    </location>
    <ligand>
        <name>substrate</name>
    </ligand>
</feature>
<evidence type="ECO:0000256" key="9">
    <source>
        <dbReference type="ARBA" id="ARBA00022842"/>
    </source>
</evidence>
<protein>
    <recommendedName>
        <fullName evidence="3 12">Ribokinase</fullName>
        <shortName evidence="12">RK</shortName>
        <ecNumber evidence="2 12">2.7.1.15</ecNumber>
    </recommendedName>
</protein>
<keyword evidence="9 12" id="KW-0460">Magnesium</keyword>
<dbReference type="Proteomes" id="UP000250174">
    <property type="component" value="Unassembled WGS sequence"/>
</dbReference>
<proteinExistence type="inferred from homology"/>
<feature type="binding site" evidence="12">
    <location>
        <begin position="251"/>
        <end position="252"/>
    </location>
    <ligand>
        <name>ATP</name>
        <dbReference type="ChEBI" id="CHEBI:30616"/>
    </ligand>
</feature>
<reference evidence="14 15" key="1">
    <citation type="submission" date="2016-03" db="EMBL/GenBank/DDBJ databases">
        <title>Comparison of Bacillus endophyticus and B. anthracis characteristics using whole genome sequence analysis and microbiological techniques.</title>
        <authorList>
            <person name="Lekota K.E."/>
            <person name="Mafofo J."/>
            <person name="Rees J."/>
            <person name="Muchadeyi F.C."/>
            <person name="Madoroba E."/>
            <person name="Van Heerden H."/>
        </authorList>
    </citation>
    <scope>NUCLEOTIDE SEQUENCE [LARGE SCALE GENOMIC DNA]</scope>
    <source>
        <strain evidence="14 15">3631_10C</strain>
    </source>
</reference>
<keyword evidence="8 12" id="KW-0067">ATP-binding</keyword>
<comment type="cofactor">
    <cofactor evidence="12">
        <name>Mg(2+)</name>
        <dbReference type="ChEBI" id="CHEBI:18420"/>
    </cofactor>
    <text evidence="12">Requires a divalent cation, most likely magnesium in vivo, as an electrophilic catalyst to aid phosphoryl group transfer. It is the chelate of the metal and the nucleotide that is the actual substrate.</text>
</comment>
<feature type="active site" description="Proton acceptor" evidence="12">
    <location>
        <position position="252"/>
    </location>
</feature>
<evidence type="ECO:0000256" key="2">
    <source>
        <dbReference type="ARBA" id="ARBA00012035"/>
    </source>
</evidence>
<feature type="binding site" evidence="12">
    <location>
        <position position="287"/>
    </location>
    <ligand>
        <name>K(+)</name>
        <dbReference type="ChEBI" id="CHEBI:29103"/>
    </ligand>
</feature>
<feature type="binding site" evidence="12">
    <location>
        <begin position="13"/>
        <end position="15"/>
    </location>
    <ligand>
        <name>substrate</name>
    </ligand>
</feature>
<comment type="activity regulation">
    <text evidence="12">Activated by a monovalent cation that binds near, but not in, the active site. The most likely occupant of the site in vivo is potassium. Ion binding induces a conformational change that may alter substrate affinity.</text>
</comment>
<dbReference type="GO" id="GO:0004747">
    <property type="term" value="F:ribokinase activity"/>
    <property type="evidence" value="ECO:0007669"/>
    <property type="project" value="UniProtKB-UniRule"/>
</dbReference>
<feature type="binding site" evidence="12">
    <location>
        <begin position="220"/>
        <end position="225"/>
    </location>
    <ligand>
        <name>ATP</name>
        <dbReference type="ChEBI" id="CHEBI:30616"/>
    </ligand>
</feature>
<evidence type="ECO:0000313" key="15">
    <source>
        <dbReference type="Proteomes" id="UP000250174"/>
    </source>
</evidence>
<dbReference type="GO" id="GO:0019303">
    <property type="term" value="P:D-ribose catabolic process"/>
    <property type="evidence" value="ECO:0007669"/>
    <property type="project" value="UniProtKB-UniRule"/>
</dbReference>
<evidence type="ECO:0000256" key="6">
    <source>
        <dbReference type="ARBA" id="ARBA00022741"/>
    </source>
</evidence>
<dbReference type="InterPro" id="IPR011611">
    <property type="entry name" value="PfkB_dom"/>
</dbReference>
<keyword evidence="4 12" id="KW-0808">Transferase</keyword>
<comment type="caution">
    <text evidence="14">The sequence shown here is derived from an EMBL/GenBank/DDBJ whole genome shotgun (WGS) entry which is preliminary data.</text>
</comment>
<comment type="subcellular location">
    <subcellularLocation>
        <location evidence="12">Cytoplasm</location>
    </subcellularLocation>
</comment>
<keyword evidence="12" id="KW-0963">Cytoplasm</keyword>
<comment type="caution">
    <text evidence="12">Lacks conserved residue(s) required for the propagation of feature annotation.</text>
</comment>
<dbReference type="PANTHER" id="PTHR10584">
    <property type="entry name" value="SUGAR KINASE"/>
    <property type="match status" value="1"/>
</dbReference>
<gene>
    <name evidence="12" type="primary">rbsK</name>
    <name evidence="14" type="ORF">A3864_19270</name>
</gene>
<dbReference type="InterPro" id="IPR002173">
    <property type="entry name" value="Carboh/pur_kinase_PfkB_CS"/>
</dbReference>
<dbReference type="GO" id="GO:0005524">
    <property type="term" value="F:ATP binding"/>
    <property type="evidence" value="ECO:0007669"/>
    <property type="project" value="UniProtKB-UniRule"/>
</dbReference>
<accession>A0AAX1Q516</accession>
<dbReference type="HAMAP" id="MF_01987">
    <property type="entry name" value="Ribokinase"/>
    <property type="match status" value="1"/>
</dbReference>
<evidence type="ECO:0000256" key="7">
    <source>
        <dbReference type="ARBA" id="ARBA00022777"/>
    </source>
</evidence>
<dbReference type="Gene3D" id="3.40.1190.20">
    <property type="match status" value="1"/>
</dbReference>
<dbReference type="Pfam" id="PF00294">
    <property type="entry name" value="PfkB"/>
    <property type="match status" value="1"/>
</dbReference>
<dbReference type="InterPro" id="IPR011877">
    <property type="entry name" value="Ribokinase"/>
</dbReference>
<evidence type="ECO:0000256" key="11">
    <source>
        <dbReference type="ARBA" id="ARBA00023277"/>
    </source>
</evidence>
<sequence length="305" mass="32513">MEAKNIVVIGSLNFDIIVKQQRMPDKGETFIADELIQGPGGKGANQAAQCAKLGLPTIMVGKVGDDRFGNALVGSLSAVGVNTSYIKRLGSTGMGIVHVMPDGDYYSTIVKGANDLITLQDIDEINDVLVSSSFIVLQQEIPEQVIEYIISKYEHTDTTIVLNNAPARVVKESILKAVDILVVNETEASFMVGKPMDSVDTAINIGKELLPLTGGMVVITLGKEGSVVVTSSHCEFFPAENVQAVDATGAGDSFIGALIHALSEGLSMNQCMRFATHVSAVTVTKEGGQHSFPTQRDLESVLFRN</sequence>